<name>A0ABP9MLZ3_9MICO</name>
<dbReference type="Proteomes" id="UP001501407">
    <property type="component" value="Unassembled WGS sequence"/>
</dbReference>
<feature type="coiled-coil region" evidence="1">
    <location>
        <begin position="544"/>
        <end position="571"/>
    </location>
</feature>
<reference evidence="4" key="1">
    <citation type="journal article" date="2019" name="Int. J. Syst. Evol. Microbiol.">
        <title>The Global Catalogue of Microorganisms (GCM) 10K type strain sequencing project: providing services to taxonomists for standard genome sequencing and annotation.</title>
        <authorList>
            <consortium name="The Broad Institute Genomics Platform"/>
            <consortium name="The Broad Institute Genome Sequencing Center for Infectious Disease"/>
            <person name="Wu L."/>
            <person name="Ma J."/>
        </authorList>
    </citation>
    <scope>NUCLEOTIDE SEQUENCE [LARGE SCALE GENOMIC DNA]</scope>
    <source>
        <strain evidence="4">JCM 18959</strain>
    </source>
</reference>
<gene>
    <name evidence="3" type="ORF">GCM10025760_34060</name>
</gene>
<dbReference type="InterPro" id="IPR007139">
    <property type="entry name" value="DUF349"/>
</dbReference>
<keyword evidence="1" id="KW-0175">Coiled coil</keyword>
<comment type="caution">
    <text evidence="3">The sequence shown here is derived from an EMBL/GenBank/DDBJ whole genome shotgun (WGS) entry which is preliminary data.</text>
</comment>
<feature type="compositionally biased region" description="Acidic residues" evidence="2">
    <location>
        <begin position="91"/>
        <end position="127"/>
    </location>
</feature>
<evidence type="ECO:0000256" key="1">
    <source>
        <dbReference type="SAM" id="Coils"/>
    </source>
</evidence>
<feature type="compositionally biased region" description="Low complexity" evidence="2">
    <location>
        <begin position="128"/>
        <end position="151"/>
    </location>
</feature>
<feature type="region of interest" description="Disordered" evidence="2">
    <location>
        <begin position="1"/>
        <end position="202"/>
    </location>
</feature>
<feature type="compositionally biased region" description="Acidic residues" evidence="2">
    <location>
        <begin position="58"/>
        <end position="67"/>
    </location>
</feature>
<organism evidence="3 4">
    <name type="scientific">Microbacterium yannicii</name>
    <dbReference type="NCBI Taxonomy" id="671622"/>
    <lineage>
        <taxon>Bacteria</taxon>
        <taxon>Bacillati</taxon>
        <taxon>Actinomycetota</taxon>
        <taxon>Actinomycetes</taxon>
        <taxon>Micrococcales</taxon>
        <taxon>Microbacteriaceae</taxon>
        <taxon>Microbacterium</taxon>
    </lineage>
</organism>
<feature type="compositionally biased region" description="Pro residues" evidence="2">
    <location>
        <begin position="152"/>
        <end position="174"/>
    </location>
</feature>
<feature type="compositionally biased region" description="Low complexity" evidence="2">
    <location>
        <begin position="175"/>
        <end position="187"/>
    </location>
</feature>
<evidence type="ECO:0000313" key="3">
    <source>
        <dbReference type="EMBL" id="GAA5098731.1"/>
    </source>
</evidence>
<keyword evidence="4" id="KW-1185">Reference proteome</keyword>
<sequence length="596" mass="63517">MTAAADFQPETDAENPATDETETPAVDDVSPTADAVEDAEASADGQAEPVTASAAEAAADEGSDDVPTEAAVEGPEADAVEPVEAVAVEPAEADTAEPVDADTAEPVEADAAEPAEADAAEPAEADAAEPAGADAAEPAEVAAAEPAKAAAPTPPVPTPAAPSPAAPRPRPVPKPAAAKPAVAEPAASSGEPWGRVDDDGTVSVREAGGWRVVGQYPDGSPEEALAYFERKYADLASEVTLLEVRHRRGGASVADLRATARTINGKLEDAAAVGDLAGLVARVAALTTTLAAESETEAVAAREAVDDAVKARTELVEKAEALAARDPRTVQWKQATSELNTLFDEWQSQQQNGPRLPKSTAQQLWKRFRDARAIVDKHRRAFYAELDEAHKGVRDRKTRLVERAEALAPKGEDGIPAYRDLLDEWKTAGRAGKKVDDALWARFKAAGDALYGARIERETADLEASREKVELKRALLDEAKAVADERDIAKARAILTGVQRRWDEVGRIFPRDTERALDDELRRIENGLRSREEADWKRNDPAQKARANDMTRQLTDAIRKLEDELEAAQKSGDKRAIADATDALEARRTWLKALGG</sequence>
<evidence type="ECO:0000313" key="4">
    <source>
        <dbReference type="Proteomes" id="UP001501407"/>
    </source>
</evidence>
<evidence type="ECO:0008006" key="5">
    <source>
        <dbReference type="Google" id="ProtNLM"/>
    </source>
</evidence>
<evidence type="ECO:0000256" key="2">
    <source>
        <dbReference type="SAM" id="MobiDB-lite"/>
    </source>
</evidence>
<accession>A0ABP9MLZ3</accession>
<feature type="compositionally biased region" description="Acidic residues" evidence="2">
    <location>
        <begin position="9"/>
        <end position="22"/>
    </location>
</feature>
<dbReference type="RefSeq" id="WP_308212096.1">
    <property type="nucleotide sequence ID" value="NZ_BAABKZ010000005.1"/>
</dbReference>
<dbReference type="Pfam" id="PF03993">
    <property type="entry name" value="DUF349"/>
    <property type="match status" value="3"/>
</dbReference>
<proteinExistence type="predicted"/>
<protein>
    <recommendedName>
        <fullName evidence="5">DUF349 domain-containing protein</fullName>
    </recommendedName>
</protein>
<dbReference type="EMBL" id="BAABKZ010000005">
    <property type="protein sequence ID" value="GAA5098731.1"/>
    <property type="molecule type" value="Genomic_DNA"/>
</dbReference>